<dbReference type="Pfam" id="PF16347">
    <property type="entry name" value="SGSH_C"/>
    <property type="match status" value="1"/>
</dbReference>
<reference evidence="2 3" key="1">
    <citation type="submission" date="2015-06" db="EMBL/GenBank/DDBJ databases">
        <title>Genome sequencing project of Bacillus galactosidilyticus PL133.</title>
        <authorList>
            <person name="Gaiero J."/>
            <person name="Nicol R."/>
            <person name="Habash M."/>
        </authorList>
    </citation>
    <scope>NUCLEOTIDE SEQUENCE [LARGE SCALE GENOMIC DNA]</scope>
    <source>
        <strain evidence="2 3">PL133</strain>
    </source>
</reference>
<dbReference type="Gene3D" id="3.40.720.10">
    <property type="entry name" value="Alkaline Phosphatase, subunit A"/>
    <property type="match status" value="1"/>
</dbReference>
<sequence>MIMRWPNKIPSNNRVQSLVQHADIMPTILEWLQLDMPNDLDGRSLVPLIEGLKEKQHKEIFLSECAWQAARGIRTERFKYIETYDAGPFTRPPAELYDLLIDPNETTNLVESLPEQAHIFQTRLHNWLKGKIGEKEDPMKYILRTEGLPFKRRIQKVLEEYGLTWDEWKRNPSRMRIDGIVKK</sequence>
<accession>A0A0Q9YCN1</accession>
<evidence type="ECO:0000259" key="1">
    <source>
        <dbReference type="Pfam" id="PF16347"/>
    </source>
</evidence>
<dbReference type="EMBL" id="LGPB01000072">
    <property type="protein sequence ID" value="KRG13768.1"/>
    <property type="molecule type" value="Genomic_DNA"/>
</dbReference>
<protein>
    <recommendedName>
        <fullName evidence="1">N-sulphoglucosamine sulphohydrolase C-terminal domain-containing protein</fullName>
    </recommendedName>
</protein>
<gene>
    <name evidence="2" type="ORF">ACA29_07720</name>
</gene>
<dbReference type="PATRIC" id="fig|217031.4.peg.2561"/>
<dbReference type="InterPro" id="IPR032506">
    <property type="entry name" value="SGSH_C"/>
</dbReference>
<organism evidence="2 3">
    <name type="scientific">Lederbergia galactosidilytica</name>
    <dbReference type="NCBI Taxonomy" id="217031"/>
    <lineage>
        <taxon>Bacteria</taxon>
        <taxon>Bacillati</taxon>
        <taxon>Bacillota</taxon>
        <taxon>Bacilli</taxon>
        <taxon>Bacillales</taxon>
        <taxon>Bacillaceae</taxon>
        <taxon>Lederbergia</taxon>
    </lineage>
</organism>
<evidence type="ECO:0000313" key="2">
    <source>
        <dbReference type="EMBL" id="KRG13768.1"/>
    </source>
</evidence>
<feature type="domain" description="N-sulphoglucosamine sulphohydrolase C-terminal" evidence="1">
    <location>
        <begin position="1"/>
        <end position="128"/>
    </location>
</feature>
<proteinExistence type="predicted"/>
<dbReference type="InterPro" id="IPR017850">
    <property type="entry name" value="Alkaline_phosphatase_core_sf"/>
</dbReference>
<dbReference type="PANTHER" id="PTHR43751">
    <property type="entry name" value="SULFATASE"/>
    <property type="match status" value="1"/>
</dbReference>
<dbReference type="AlphaFoldDB" id="A0A0Q9YCN1"/>
<dbReference type="SUPFAM" id="SSF53649">
    <property type="entry name" value="Alkaline phosphatase-like"/>
    <property type="match status" value="1"/>
</dbReference>
<name>A0A0Q9YCN1_9BACI</name>
<comment type="caution">
    <text evidence="2">The sequence shown here is derived from an EMBL/GenBank/DDBJ whole genome shotgun (WGS) entry which is preliminary data.</text>
</comment>
<dbReference type="InterPro" id="IPR052701">
    <property type="entry name" value="GAG_Ulvan_Degrading_Sulfatases"/>
</dbReference>
<dbReference type="Proteomes" id="UP000053881">
    <property type="component" value="Unassembled WGS sequence"/>
</dbReference>
<evidence type="ECO:0000313" key="3">
    <source>
        <dbReference type="Proteomes" id="UP000053881"/>
    </source>
</evidence>
<dbReference type="PANTHER" id="PTHR43751:SF1">
    <property type="entry name" value="SULFATASE ATSG-RELATED"/>
    <property type="match status" value="1"/>
</dbReference>